<protein>
    <submittedName>
        <fullName evidence="1">Uncharacterized protein</fullName>
    </submittedName>
</protein>
<dbReference type="EMBL" id="JAWDGP010000563">
    <property type="protein sequence ID" value="KAK3799468.1"/>
    <property type="molecule type" value="Genomic_DNA"/>
</dbReference>
<dbReference type="AlphaFoldDB" id="A0AAE1EB27"/>
<evidence type="ECO:0000313" key="1">
    <source>
        <dbReference type="EMBL" id="KAK3799468.1"/>
    </source>
</evidence>
<proteinExistence type="predicted"/>
<accession>A0AAE1EB27</accession>
<gene>
    <name evidence="1" type="ORF">RRG08_066671</name>
</gene>
<sequence>MSHSTLLPPSSAIGYIRYFPHPWVTCEVTLRVKMTRAADPGGPVHCCPRLELDPVKVVILSSLEVNCHQNNKQQQRMEPSNERSRLTAILRTLFLCGAASF</sequence>
<dbReference type="Proteomes" id="UP001283361">
    <property type="component" value="Unassembled WGS sequence"/>
</dbReference>
<organism evidence="1 2">
    <name type="scientific">Elysia crispata</name>
    <name type="common">lettuce slug</name>
    <dbReference type="NCBI Taxonomy" id="231223"/>
    <lineage>
        <taxon>Eukaryota</taxon>
        <taxon>Metazoa</taxon>
        <taxon>Spiralia</taxon>
        <taxon>Lophotrochozoa</taxon>
        <taxon>Mollusca</taxon>
        <taxon>Gastropoda</taxon>
        <taxon>Heterobranchia</taxon>
        <taxon>Euthyneura</taxon>
        <taxon>Panpulmonata</taxon>
        <taxon>Sacoglossa</taxon>
        <taxon>Placobranchoidea</taxon>
        <taxon>Plakobranchidae</taxon>
        <taxon>Elysia</taxon>
    </lineage>
</organism>
<name>A0AAE1EB27_9GAST</name>
<reference evidence="1" key="1">
    <citation type="journal article" date="2023" name="G3 (Bethesda)">
        <title>A reference genome for the long-term kleptoplast-retaining sea slug Elysia crispata morphotype clarki.</title>
        <authorList>
            <person name="Eastman K.E."/>
            <person name="Pendleton A.L."/>
            <person name="Shaikh M.A."/>
            <person name="Suttiyut T."/>
            <person name="Ogas R."/>
            <person name="Tomko P."/>
            <person name="Gavelis G."/>
            <person name="Widhalm J.R."/>
            <person name="Wisecaver J.H."/>
        </authorList>
    </citation>
    <scope>NUCLEOTIDE SEQUENCE</scope>
    <source>
        <strain evidence="1">ECLA1</strain>
    </source>
</reference>
<evidence type="ECO:0000313" key="2">
    <source>
        <dbReference type="Proteomes" id="UP001283361"/>
    </source>
</evidence>
<comment type="caution">
    <text evidence="1">The sequence shown here is derived from an EMBL/GenBank/DDBJ whole genome shotgun (WGS) entry which is preliminary data.</text>
</comment>
<keyword evidence="2" id="KW-1185">Reference proteome</keyword>